<gene>
    <name evidence="15" type="ordered locus">Acid_2560</name>
</gene>
<dbReference type="Pfam" id="PF01433">
    <property type="entry name" value="Peptidase_M1"/>
    <property type="match status" value="1"/>
</dbReference>
<dbReference type="OrthoDB" id="9814383at2"/>
<dbReference type="InterPro" id="IPR045357">
    <property type="entry name" value="Aminopeptidase_N-like_N"/>
</dbReference>
<reference evidence="15" key="1">
    <citation type="submission" date="2006-10" db="EMBL/GenBank/DDBJ databases">
        <title>Complete sequence of Solibacter usitatus Ellin6076.</title>
        <authorList>
            <consortium name="US DOE Joint Genome Institute"/>
            <person name="Copeland A."/>
            <person name="Lucas S."/>
            <person name="Lapidus A."/>
            <person name="Barry K."/>
            <person name="Detter J.C."/>
            <person name="Glavina del Rio T."/>
            <person name="Hammon N."/>
            <person name="Israni S."/>
            <person name="Dalin E."/>
            <person name="Tice H."/>
            <person name="Pitluck S."/>
            <person name="Thompson L.S."/>
            <person name="Brettin T."/>
            <person name="Bruce D."/>
            <person name="Han C."/>
            <person name="Tapia R."/>
            <person name="Gilna P."/>
            <person name="Schmutz J."/>
            <person name="Larimer F."/>
            <person name="Land M."/>
            <person name="Hauser L."/>
            <person name="Kyrpides N."/>
            <person name="Mikhailova N."/>
            <person name="Janssen P.H."/>
            <person name="Kuske C.R."/>
            <person name="Richardson P."/>
        </authorList>
    </citation>
    <scope>NUCLEOTIDE SEQUENCE</scope>
    <source>
        <strain evidence="15">Ellin6076</strain>
    </source>
</reference>
<dbReference type="Gene3D" id="1.10.390.10">
    <property type="entry name" value="Neutral Protease Domain 2"/>
    <property type="match status" value="1"/>
</dbReference>
<sequence length="532" mass="59473" precursor="true">MKKLLRFGLALSCSLAFADNYPRQPGVDAQHYIFRVALSDESDEVAGETTVDLRFVTGGVTQVVLDLTSVKDGKGMTVSEVTSMGEAVKFEHAADRLTIALASTPKPGERRQFTVKYHGVAGSGLHIAKNKFGDRTFFSWNWPTLARQWLPTIDHPYDKATSEFLVTAPARYQVVANGLLVEELDLGDGRRMTHWKQSVPIATWLNNIGVARFASRHFGTAAGVPLETWVFPQDRDNGIVTFEEPTRRAIEFFSSHIGPYPYEKLADVQVSQMGGGMEHASAIFYGEKSVTDRPASGLVAHEISHQWFGDSVTEKDWDDAWLSEGFATYFAALTTEFYDGRDAFAAAMKRSRTAVLGMEKRTPDVAVIHDNLPEIQNGRAPVGIVYQKGGWTLHMLRSVMGTDKFWAGIREYYRRYRDSNASTEDLRQVMEEASGSKLEWFFQQWLRRAGSPVVEGGWKYDAAAKKVEIDLAQTQAGEAFRLPLEVAVGGKMERIEMTQKSQRFTIAAEQDPGTVELDPNVWVLMDAKFGKR</sequence>
<dbReference type="GO" id="GO:0016020">
    <property type="term" value="C:membrane"/>
    <property type="evidence" value="ECO:0007669"/>
    <property type="project" value="TreeGrafter"/>
</dbReference>
<dbReference type="InterPro" id="IPR001930">
    <property type="entry name" value="Peptidase_M1"/>
</dbReference>
<comment type="catalytic activity">
    <reaction evidence="1">
        <text>Release of an N-terminal amino acid, Xaa-|-Yaa- from a peptide, amide or arylamide. Xaa is preferably Ala, but may be most amino acids including Pro (slow action). When a terminal hydrophobic residue is followed by a prolyl residue, the two may be released as an intact Xaa-Pro dipeptide.</text>
        <dbReference type="EC" id="3.4.11.2"/>
    </reaction>
</comment>
<proteinExistence type="inferred from homology"/>
<dbReference type="PANTHER" id="PTHR11533">
    <property type="entry name" value="PROTEASE M1 ZINC METALLOPROTEASE"/>
    <property type="match status" value="1"/>
</dbReference>
<dbReference type="SUPFAM" id="SSF63737">
    <property type="entry name" value="Leukotriene A4 hydrolase N-terminal domain"/>
    <property type="match status" value="1"/>
</dbReference>
<evidence type="ECO:0000259" key="13">
    <source>
        <dbReference type="Pfam" id="PF01433"/>
    </source>
</evidence>
<comment type="similarity">
    <text evidence="3">Belongs to the peptidase M1 family.</text>
</comment>
<dbReference type="Pfam" id="PF17900">
    <property type="entry name" value="Peptidase_M1_N"/>
    <property type="match status" value="1"/>
</dbReference>
<comment type="cofactor">
    <cofactor evidence="2">
        <name>Zn(2+)</name>
        <dbReference type="ChEBI" id="CHEBI:29105"/>
    </cofactor>
</comment>
<dbReference type="GO" id="GO:0005737">
    <property type="term" value="C:cytoplasm"/>
    <property type="evidence" value="ECO:0007669"/>
    <property type="project" value="TreeGrafter"/>
</dbReference>
<dbReference type="KEGG" id="sus:Acid_2560"/>
<dbReference type="PRINTS" id="PR00756">
    <property type="entry name" value="ALADIPTASE"/>
</dbReference>
<dbReference type="GO" id="GO:0008270">
    <property type="term" value="F:zinc ion binding"/>
    <property type="evidence" value="ECO:0007669"/>
    <property type="project" value="InterPro"/>
</dbReference>
<dbReference type="CDD" id="cd09603">
    <property type="entry name" value="M1_APN_like"/>
    <property type="match status" value="1"/>
</dbReference>
<dbReference type="InterPro" id="IPR027268">
    <property type="entry name" value="Peptidase_M4/M1_CTD_sf"/>
</dbReference>
<protein>
    <recommendedName>
        <fullName evidence="5">Aminopeptidase N</fullName>
        <ecNumber evidence="4">3.4.11.2</ecNumber>
    </recommendedName>
</protein>
<keyword evidence="10" id="KW-0862">Zinc</keyword>
<dbReference type="eggNOG" id="COG0308">
    <property type="taxonomic scope" value="Bacteria"/>
</dbReference>
<evidence type="ECO:0000256" key="3">
    <source>
        <dbReference type="ARBA" id="ARBA00010136"/>
    </source>
</evidence>
<feature type="domain" description="Peptidase M1 membrane alanine aminopeptidase" evidence="13">
    <location>
        <begin position="246"/>
        <end position="445"/>
    </location>
</feature>
<keyword evidence="8" id="KW-0479">Metal-binding</keyword>
<organism evidence="15">
    <name type="scientific">Solibacter usitatus (strain Ellin6076)</name>
    <dbReference type="NCBI Taxonomy" id="234267"/>
    <lineage>
        <taxon>Bacteria</taxon>
        <taxon>Pseudomonadati</taxon>
        <taxon>Acidobacteriota</taxon>
        <taxon>Terriglobia</taxon>
        <taxon>Bryobacterales</taxon>
        <taxon>Solibacteraceae</taxon>
        <taxon>Candidatus Solibacter</taxon>
    </lineage>
</organism>
<dbReference type="GO" id="GO:0043171">
    <property type="term" value="P:peptide catabolic process"/>
    <property type="evidence" value="ECO:0007669"/>
    <property type="project" value="TreeGrafter"/>
</dbReference>
<dbReference type="HOGENOM" id="CLU_014298_1_0_0"/>
<evidence type="ECO:0000256" key="11">
    <source>
        <dbReference type="ARBA" id="ARBA00023049"/>
    </source>
</evidence>
<dbReference type="EMBL" id="CP000473">
    <property type="protein sequence ID" value="ABJ83549.1"/>
    <property type="molecule type" value="Genomic_DNA"/>
</dbReference>
<dbReference type="GO" id="GO:0070006">
    <property type="term" value="F:metalloaminopeptidase activity"/>
    <property type="evidence" value="ECO:0007669"/>
    <property type="project" value="TreeGrafter"/>
</dbReference>
<keyword evidence="9" id="KW-0378">Hydrolase</keyword>
<evidence type="ECO:0000256" key="9">
    <source>
        <dbReference type="ARBA" id="ARBA00022801"/>
    </source>
</evidence>
<evidence type="ECO:0000256" key="7">
    <source>
        <dbReference type="ARBA" id="ARBA00022670"/>
    </source>
</evidence>
<evidence type="ECO:0000313" key="15">
    <source>
        <dbReference type="EMBL" id="ABJ83549.1"/>
    </source>
</evidence>
<evidence type="ECO:0000256" key="2">
    <source>
        <dbReference type="ARBA" id="ARBA00001947"/>
    </source>
</evidence>
<name>Q024M7_SOLUE</name>
<dbReference type="PANTHER" id="PTHR11533:SF174">
    <property type="entry name" value="PUROMYCIN-SENSITIVE AMINOPEPTIDASE-RELATED"/>
    <property type="match status" value="1"/>
</dbReference>
<dbReference type="SUPFAM" id="SSF55486">
    <property type="entry name" value="Metalloproteases ('zincins'), catalytic domain"/>
    <property type="match status" value="1"/>
</dbReference>
<dbReference type="STRING" id="234267.Acid_2560"/>
<dbReference type="InterPro" id="IPR042097">
    <property type="entry name" value="Aminopeptidase_N-like_N_sf"/>
</dbReference>
<dbReference type="GO" id="GO:0005615">
    <property type="term" value="C:extracellular space"/>
    <property type="evidence" value="ECO:0007669"/>
    <property type="project" value="TreeGrafter"/>
</dbReference>
<evidence type="ECO:0000256" key="5">
    <source>
        <dbReference type="ARBA" id="ARBA00015611"/>
    </source>
</evidence>
<dbReference type="GO" id="GO:0006508">
    <property type="term" value="P:proteolysis"/>
    <property type="evidence" value="ECO:0007669"/>
    <property type="project" value="UniProtKB-KW"/>
</dbReference>
<dbReference type="GO" id="GO:0042277">
    <property type="term" value="F:peptide binding"/>
    <property type="evidence" value="ECO:0007669"/>
    <property type="project" value="TreeGrafter"/>
</dbReference>
<dbReference type="InParanoid" id="Q024M7"/>
<dbReference type="GO" id="GO:0016285">
    <property type="term" value="F:alanyl aminopeptidase activity"/>
    <property type="evidence" value="ECO:0007669"/>
    <property type="project" value="UniProtKB-EC"/>
</dbReference>
<evidence type="ECO:0000256" key="8">
    <source>
        <dbReference type="ARBA" id="ARBA00022723"/>
    </source>
</evidence>
<evidence type="ECO:0000256" key="12">
    <source>
        <dbReference type="SAM" id="SignalP"/>
    </source>
</evidence>
<dbReference type="Gene3D" id="2.60.40.1730">
    <property type="entry name" value="tricorn interacting facor f3 domain"/>
    <property type="match status" value="1"/>
</dbReference>
<feature type="domain" description="Aminopeptidase N-like N-terminal" evidence="14">
    <location>
        <begin position="30"/>
        <end position="205"/>
    </location>
</feature>
<accession>Q024M7</accession>
<dbReference type="AlphaFoldDB" id="Q024M7"/>
<evidence type="ECO:0000256" key="6">
    <source>
        <dbReference type="ARBA" id="ARBA00022438"/>
    </source>
</evidence>
<dbReference type="EC" id="3.4.11.2" evidence="4"/>
<keyword evidence="6 15" id="KW-0031">Aminopeptidase</keyword>
<evidence type="ECO:0000256" key="1">
    <source>
        <dbReference type="ARBA" id="ARBA00000098"/>
    </source>
</evidence>
<feature type="chain" id="PRO_5004163002" description="Aminopeptidase N" evidence="12">
    <location>
        <begin position="19"/>
        <end position="532"/>
    </location>
</feature>
<evidence type="ECO:0000256" key="10">
    <source>
        <dbReference type="ARBA" id="ARBA00022833"/>
    </source>
</evidence>
<dbReference type="InterPro" id="IPR050344">
    <property type="entry name" value="Peptidase_M1_aminopeptidases"/>
</dbReference>
<keyword evidence="12" id="KW-0732">Signal</keyword>
<keyword evidence="11" id="KW-0482">Metalloprotease</keyword>
<keyword evidence="7" id="KW-0645">Protease</keyword>
<dbReference type="InterPro" id="IPR014782">
    <property type="entry name" value="Peptidase_M1_dom"/>
</dbReference>
<feature type="signal peptide" evidence="12">
    <location>
        <begin position="1"/>
        <end position="18"/>
    </location>
</feature>
<evidence type="ECO:0000259" key="14">
    <source>
        <dbReference type="Pfam" id="PF17900"/>
    </source>
</evidence>
<evidence type="ECO:0000256" key="4">
    <source>
        <dbReference type="ARBA" id="ARBA00012564"/>
    </source>
</evidence>